<comment type="caution">
    <text evidence="1">The sequence shown here is derived from an EMBL/GenBank/DDBJ whole genome shotgun (WGS) entry which is preliminary data.</text>
</comment>
<accession>A0ACB9JGB7</accession>
<proteinExistence type="predicted"/>
<keyword evidence="2" id="KW-1185">Reference proteome</keyword>
<gene>
    <name evidence="1" type="ORF">L1987_13026</name>
</gene>
<sequence>MGNHTSHGSRRLILPNGTVHEYKEPVTVAELMLEHPQQLVVEFQPLGNKTKPLAADIMLEKNKVYLMVPMRRGKAVSSEEARRILLRANAVLKTVSFVTAYTGFIPVFARMCPAAVVKSKRKEKGVEKSPTMDIKPELVVGGEECYYLSRQLSVKSSWKPNLDTIKEKGVKAKIRHWLL</sequence>
<name>A0ACB9JGB7_9ASTR</name>
<protein>
    <submittedName>
        <fullName evidence="1">Uncharacterized protein</fullName>
    </submittedName>
</protein>
<evidence type="ECO:0000313" key="1">
    <source>
        <dbReference type="EMBL" id="KAI3819201.1"/>
    </source>
</evidence>
<dbReference type="EMBL" id="CM042021">
    <property type="protein sequence ID" value="KAI3819201.1"/>
    <property type="molecule type" value="Genomic_DNA"/>
</dbReference>
<reference evidence="1 2" key="2">
    <citation type="journal article" date="2022" name="Mol. Ecol. Resour.">
        <title>The genomes of chicory, endive, great burdock and yacon provide insights into Asteraceae paleo-polyploidization history and plant inulin production.</title>
        <authorList>
            <person name="Fan W."/>
            <person name="Wang S."/>
            <person name="Wang H."/>
            <person name="Wang A."/>
            <person name="Jiang F."/>
            <person name="Liu H."/>
            <person name="Zhao H."/>
            <person name="Xu D."/>
            <person name="Zhang Y."/>
        </authorList>
    </citation>
    <scope>NUCLEOTIDE SEQUENCE [LARGE SCALE GENOMIC DNA]</scope>
    <source>
        <strain evidence="2">cv. Yunnan</strain>
        <tissue evidence="1">Leaves</tissue>
    </source>
</reference>
<dbReference type="Proteomes" id="UP001056120">
    <property type="component" value="Linkage Group LG04"/>
</dbReference>
<reference evidence="2" key="1">
    <citation type="journal article" date="2022" name="Mol. Ecol. Resour.">
        <title>The genomes of chicory, endive, great burdock and yacon provide insights into Asteraceae palaeo-polyploidization history and plant inulin production.</title>
        <authorList>
            <person name="Fan W."/>
            <person name="Wang S."/>
            <person name="Wang H."/>
            <person name="Wang A."/>
            <person name="Jiang F."/>
            <person name="Liu H."/>
            <person name="Zhao H."/>
            <person name="Xu D."/>
            <person name="Zhang Y."/>
        </authorList>
    </citation>
    <scope>NUCLEOTIDE SEQUENCE [LARGE SCALE GENOMIC DNA]</scope>
    <source>
        <strain evidence="2">cv. Yunnan</strain>
    </source>
</reference>
<evidence type="ECO:0000313" key="2">
    <source>
        <dbReference type="Proteomes" id="UP001056120"/>
    </source>
</evidence>
<organism evidence="1 2">
    <name type="scientific">Smallanthus sonchifolius</name>
    <dbReference type="NCBI Taxonomy" id="185202"/>
    <lineage>
        <taxon>Eukaryota</taxon>
        <taxon>Viridiplantae</taxon>
        <taxon>Streptophyta</taxon>
        <taxon>Embryophyta</taxon>
        <taxon>Tracheophyta</taxon>
        <taxon>Spermatophyta</taxon>
        <taxon>Magnoliopsida</taxon>
        <taxon>eudicotyledons</taxon>
        <taxon>Gunneridae</taxon>
        <taxon>Pentapetalae</taxon>
        <taxon>asterids</taxon>
        <taxon>campanulids</taxon>
        <taxon>Asterales</taxon>
        <taxon>Asteraceae</taxon>
        <taxon>Asteroideae</taxon>
        <taxon>Heliantheae alliance</taxon>
        <taxon>Millerieae</taxon>
        <taxon>Smallanthus</taxon>
    </lineage>
</organism>